<comment type="caution">
    <text evidence="16">The sequence shown here is derived from an EMBL/GenBank/DDBJ whole genome shotgun (WGS) entry which is preliminary data.</text>
</comment>
<organism evidence="16 17">
    <name type="scientific">Tetzosporium hominis</name>
    <dbReference type="NCBI Taxonomy" id="2020506"/>
    <lineage>
        <taxon>Bacteria</taxon>
        <taxon>Bacillati</taxon>
        <taxon>Bacillota</taxon>
        <taxon>Bacilli</taxon>
        <taxon>Bacillales</taxon>
        <taxon>Caryophanaceae</taxon>
        <taxon>Tetzosporium</taxon>
    </lineage>
</organism>
<dbReference type="InterPro" id="IPR013264">
    <property type="entry name" value="DNAG_N"/>
</dbReference>
<comment type="catalytic activity">
    <reaction evidence="12">
        <text>ssDNA + n NTP = ssDNA/pppN(pN)n-1 hybrid + (n-1) diphosphate.</text>
        <dbReference type="EC" id="2.7.7.101"/>
    </reaction>
</comment>
<dbReference type="GO" id="GO:0003677">
    <property type="term" value="F:DNA binding"/>
    <property type="evidence" value="ECO:0007669"/>
    <property type="project" value="UniProtKB-KW"/>
</dbReference>
<evidence type="ECO:0000256" key="10">
    <source>
        <dbReference type="ARBA" id="ARBA00023125"/>
    </source>
</evidence>
<evidence type="ECO:0000256" key="6">
    <source>
        <dbReference type="ARBA" id="ARBA00022723"/>
    </source>
</evidence>
<dbReference type="InterPro" id="IPR034151">
    <property type="entry name" value="TOPRIM_DnaG_bac"/>
</dbReference>
<evidence type="ECO:0000256" key="9">
    <source>
        <dbReference type="ARBA" id="ARBA00022842"/>
    </source>
</evidence>
<evidence type="ECO:0000256" key="8">
    <source>
        <dbReference type="ARBA" id="ARBA00022833"/>
    </source>
</evidence>
<dbReference type="InterPro" id="IPR019475">
    <property type="entry name" value="DNA_primase_DnaB-bd"/>
</dbReference>
<dbReference type="InterPro" id="IPR030846">
    <property type="entry name" value="DnaG_bac"/>
</dbReference>
<dbReference type="SMART" id="SM00400">
    <property type="entry name" value="ZnF_CHCC"/>
    <property type="match status" value="1"/>
</dbReference>
<keyword evidence="7 12" id="KW-0863">Zinc-finger</keyword>
<dbReference type="InterPro" id="IPR016136">
    <property type="entry name" value="DNA_helicase_N/primase_C"/>
</dbReference>
<dbReference type="Pfam" id="PF01807">
    <property type="entry name" value="Zn_ribbon_DnaG"/>
    <property type="match status" value="1"/>
</dbReference>
<evidence type="ECO:0000256" key="5">
    <source>
        <dbReference type="ARBA" id="ARBA00022705"/>
    </source>
</evidence>
<dbReference type="SUPFAM" id="SSF57783">
    <property type="entry name" value="Zinc beta-ribbon"/>
    <property type="match status" value="1"/>
</dbReference>
<evidence type="ECO:0000313" key="17">
    <source>
        <dbReference type="Proteomes" id="UP000217065"/>
    </source>
</evidence>
<dbReference type="GO" id="GO:0000428">
    <property type="term" value="C:DNA-directed RNA polymerase complex"/>
    <property type="evidence" value="ECO:0007669"/>
    <property type="project" value="UniProtKB-KW"/>
</dbReference>
<evidence type="ECO:0000256" key="3">
    <source>
        <dbReference type="ARBA" id="ARBA00022679"/>
    </source>
</evidence>
<comment type="function">
    <text evidence="12 13">RNA polymerase that catalyzes the synthesis of short RNA molecules used as primers for DNA polymerase during DNA replication.</text>
</comment>
<dbReference type="PANTHER" id="PTHR30313:SF2">
    <property type="entry name" value="DNA PRIMASE"/>
    <property type="match status" value="1"/>
</dbReference>
<keyword evidence="5 12" id="KW-0235">DNA replication</keyword>
<evidence type="ECO:0000256" key="11">
    <source>
        <dbReference type="ARBA" id="ARBA00023163"/>
    </source>
</evidence>
<evidence type="ECO:0000256" key="13">
    <source>
        <dbReference type="PIRNR" id="PIRNR002811"/>
    </source>
</evidence>
<keyword evidence="4 12" id="KW-0548">Nucleotidyltransferase</keyword>
<keyword evidence="1 12" id="KW-0240">DNA-directed RNA polymerase</keyword>
<gene>
    <name evidence="12" type="primary">dnaG</name>
    <name evidence="16" type="ORF">CF394_04760</name>
</gene>
<evidence type="ECO:0000256" key="7">
    <source>
        <dbReference type="ARBA" id="ARBA00022771"/>
    </source>
</evidence>
<dbReference type="InterPro" id="IPR006171">
    <property type="entry name" value="TOPRIM_dom"/>
</dbReference>
<evidence type="ECO:0000313" key="16">
    <source>
        <dbReference type="EMBL" id="OZS78852.1"/>
    </source>
</evidence>
<protein>
    <recommendedName>
        <fullName evidence="12 13">DNA primase</fullName>
        <ecNumber evidence="12">2.7.7.101</ecNumber>
    </recommendedName>
</protein>
<keyword evidence="11 12" id="KW-0804">Transcription</keyword>
<evidence type="ECO:0000256" key="1">
    <source>
        <dbReference type="ARBA" id="ARBA00022478"/>
    </source>
</evidence>
<comment type="cofactor">
    <cofactor evidence="12 13 14">
        <name>Zn(2+)</name>
        <dbReference type="ChEBI" id="CHEBI:29105"/>
    </cofactor>
    <text evidence="12 13 14">Binds 1 zinc ion per monomer.</text>
</comment>
<name>A0A264W5J8_9BACL</name>
<dbReference type="InterPro" id="IPR037068">
    <property type="entry name" value="DNA_primase_core_N_sf"/>
</dbReference>
<sequence length="615" mass="70030">MQRVGELMAKHVDDEVIEQVRSSVDIVDVVGDYVQLTKRGRNYFGLCPFHGEQTPSFSVAQEKQIFHCFGCGAGGNVITFLMDIEGFTFQQTINRLAERTGLDLQLDEGPSSASNESTRNPAQDKWRAAHTFAASYYHHLLLNTVEGEEALDYLKNRGIDEETIKKFQIGYSMPGWDNLTLLLQQRGYEPSEMEKCGLLVKQEEKERYFDRFRNRIMFPIMDDKGQVIAFSGRILDANADEAKYLNSPESELFQKNDVLYNMHHARVAIRMKKQVIISEGFLDVIAFSRAGIDNVIGTMGTALTQNHITRLKRLTSQFVFCFDGDKAGMEATKKAFQATSGKTLQRSALLLPNQSDPDDYSRQHGLEALAKLAGEKGLSEMAFSMVYYRKGLNLQNDSDVLQYTDTIITEIAKSASPIEQSYYVKQLAEEVGIGQDVIEQQLRKQLAKRAKSEQTERPALERQPVVKAPAQKLDATSRAEYLLLAHLLDDPTVFRSKGIQEDMELFVHDELVEAFLHLLAFYEKYPTGDFQRLLEVTENPSLKKVYMFATMLDKDPESSTKEIEDSMRQLRKYRVEKRIEALMHESKVAEKLSDYTKALELAKQAIELKRTLHTI</sequence>
<dbReference type="EC" id="2.7.7.101" evidence="12"/>
<dbReference type="GO" id="GO:0006269">
    <property type="term" value="P:DNA replication, synthesis of primer"/>
    <property type="evidence" value="ECO:0007669"/>
    <property type="project" value="UniProtKB-UniRule"/>
</dbReference>
<keyword evidence="10 12" id="KW-0238">DNA-binding</keyword>
<dbReference type="PIRSF" id="PIRSF002811">
    <property type="entry name" value="DnaG"/>
    <property type="match status" value="1"/>
</dbReference>
<evidence type="ECO:0000256" key="12">
    <source>
        <dbReference type="HAMAP-Rule" id="MF_00974"/>
    </source>
</evidence>
<dbReference type="EMBL" id="NOKQ01000187">
    <property type="protein sequence ID" value="OZS78852.1"/>
    <property type="molecule type" value="Genomic_DNA"/>
</dbReference>
<dbReference type="SUPFAM" id="SSF56731">
    <property type="entry name" value="DNA primase core"/>
    <property type="match status" value="1"/>
</dbReference>
<dbReference type="NCBIfam" id="TIGR01391">
    <property type="entry name" value="dnaG"/>
    <property type="match status" value="1"/>
</dbReference>
<keyword evidence="8 12" id="KW-0862">Zinc</keyword>
<evidence type="ECO:0000259" key="15">
    <source>
        <dbReference type="PROSITE" id="PS50880"/>
    </source>
</evidence>
<keyword evidence="3 12" id="KW-0808">Transferase</keyword>
<dbReference type="Gene3D" id="3.90.580.10">
    <property type="entry name" value="Zinc finger, CHC2-type domain"/>
    <property type="match status" value="1"/>
</dbReference>
<comment type="domain">
    <text evidence="12">Contains an N-terminal zinc-binding domain, a central core domain that contains the primase activity, and a C-terminal DnaB-binding domain.</text>
</comment>
<dbReference type="PANTHER" id="PTHR30313">
    <property type="entry name" value="DNA PRIMASE"/>
    <property type="match status" value="1"/>
</dbReference>
<comment type="similarity">
    <text evidence="12 13">Belongs to the DnaG primase family.</text>
</comment>
<dbReference type="GO" id="GO:1990077">
    <property type="term" value="C:primosome complex"/>
    <property type="evidence" value="ECO:0007669"/>
    <property type="project" value="UniProtKB-KW"/>
</dbReference>
<keyword evidence="9" id="KW-0460">Magnesium</keyword>
<dbReference type="SMART" id="SM00493">
    <property type="entry name" value="TOPRIM"/>
    <property type="match status" value="1"/>
</dbReference>
<dbReference type="Pfam" id="PF13155">
    <property type="entry name" value="Toprim_2"/>
    <property type="match status" value="1"/>
</dbReference>
<dbReference type="FunFam" id="3.90.980.10:FF:000001">
    <property type="entry name" value="DNA primase"/>
    <property type="match status" value="1"/>
</dbReference>
<accession>A0A264W5J8</accession>
<reference evidence="16 17" key="1">
    <citation type="submission" date="2017-07" db="EMBL/GenBank/DDBJ databases">
        <title>Tetzosporium hominis gen.nov. sp.nov.</title>
        <authorList>
            <person name="Tetz G."/>
            <person name="Tetz V."/>
        </authorList>
    </citation>
    <scope>NUCLEOTIDE SEQUENCE [LARGE SCALE GENOMIC DNA]</scope>
    <source>
        <strain evidence="16 17">VT-49</strain>
    </source>
</reference>
<keyword evidence="6 12" id="KW-0479">Metal-binding</keyword>
<dbReference type="OrthoDB" id="9803773at2"/>
<dbReference type="InterPro" id="IPR002694">
    <property type="entry name" value="Znf_CHC2"/>
</dbReference>
<feature type="zinc finger region" description="CHC2-type" evidence="12 14">
    <location>
        <begin position="47"/>
        <end position="71"/>
    </location>
</feature>
<dbReference type="HAMAP" id="MF_00974">
    <property type="entry name" value="DNA_primase_DnaG"/>
    <property type="match status" value="1"/>
</dbReference>
<dbReference type="InterPro" id="IPR006295">
    <property type="entry name" value="DNA_primase_DnaG"/>
</dbReference>
<dbReference type="Gene3D" id="1.10.860.10">
    <property type="entry name" value="DNAb Helicase, Chain A"/>
    <property type="match status" value="1"/>
</dbReference>
<dbReference type="CDD" id="cd03364">
    <property type="entry name" value="TOPRIM_DnaG_primases"/>
    <property type="match status" value="1"/>
</dbReference>
<keyword evidence="17" id="KW-1185">Reference proteome</keyword>
<dbReference type="Pfam" id="PF08275">
    <property type="entry name" value="DNAG_N"/>
    <property type="match status" value="1"/>
</dbReference>
<evidence type="ECO:0000256" key="14">
    <source>
        <dbReference type="PIRSR" id="PIRSR002811-1"/>
    </source>
</evidence>
<feature type="domain" description="Toprim" evidence="15">
    <location>
        <begin position="273"/>
        <end position="352"/>
    </location>
</feature>
<dbReference type="GO" id="GO:0008270">
    <property type="term" value="F:zinc ion binding"/>
    <property type="evidence" value="ECO:0007669"/>
    <property type="project" value="UniProtKB-UniRule"/>
</dbReference>
<dbReference type="Gene3D" id="3.40.1360.10">
    <property type="match status" value="1"/>
</dbReference>
<proteinExistence type="inferred from homology"/>
<dbReference type="AlphaFoldDB" id="A0A264W5J8"/>
<dbReference type="Gene3D" id="3.90.980.10">
    <property type="entry name" value="DNA primase, catalytic core, N-terminal domain"/>
    <property type="match status" value="1"/>
</dbReference>
<evidence type="ECO:0000256" key="4">
    <source>
        <dbReference type="ARBA" id="ARBA00022695"/>
    </source>
</evidence>
<dbReference type="Proteomes" id="UP000217065">
    <property type="component" value="Unassembled WGS sequence"/>
</dbReference>
<dbReference type="PROSITE" id="PS50880">
    <property type="entry name" value="TOPRIM"/>
    <property type="match status" value="1"/>
</dbReference>
<dbReference type="InterPro" id="IPR036977">
    <property type="entry name" value="DNA_primase_Znf_CHC2"/>
</dbReference>
<dbReference type="Pfam" id="PF10410">
    <property type="entry name" value="DnaB_bind"/>
    <property type="match status" value="1"/>
</dbReference>
<dbReference type="GO" id="GO:0005737">
    <property type="term" value="C:cytoplasm"/>
    <property type="evidence" value="ECO:0007669"/>
    <property type="project" value="TreeGrafter"/>
</dbReference>
<comment type="subunit">
    <text evidence="12">Monomer. Interacts with DnaB.</text>
</comment>
<keyword evidence="2 12" id="KW-0639">Primosome</keyword>
<dbReference type="FunFam" id="3.90.580.10:FF:000001">
    <property type="entry name" value="DNA primase"/>
    <property type="match status" value="1"/>
</dbReference>
<dbReference type="InterPro" id="IPR050219">
    <property type="entry name" value="DnaG_primase"/>
</dbReference>
<dbReference type="GO" id="GO:0003899">
    <property type="term" value="F:DNA-directed RNA polymerase activity"/>
    <property type="evidence" value="ECO:0007669"/>
    <property type="project" value="UniProtKB-UniRule"/>
</dbReference>
<evidence type="ECO:0000256" key="2">
    <source>
        <dbReference type="ARBA" id="ARBA00022515"/>
    </source>
</evidence>